<evidence type="ECO:0000259" key="8">
    <source>
        <dbReference type="Pfam" id="PF07715"/>
    </source>
</evidence>
<organism evidence="9 10">
    <name type="scientific">Gilvimarinus gilvus</name>
    <dbReference type="NCBI Taxonomy" id="3058038"/>
    <lineage>
        <taxon>Bacteria</taxon>
        <taxon>Pseudomonadati</taxon>
        <taxon>Pseudomonadota</taxon>
        <taxon>Gammaproteobacteria</taxon>
        <taxon>Cellvibrionales</taxon>
        <taxon>Cellvibrionaceae</taxon>
        <taxon>Gilvimarinus</taxon>
    </lineage>
</organism>
<dbReference type="Gene3D" id="2.40.170.20">
    <property type="entry name" value="TonB-dependent receptor, beta-barrel domain"/>
    <property type="match status" value="1"/>
</dbReference>
<dbReference type="InterPro" id="IPR000531">
    <property type="entry name" value="Beta-barrel_TonB"/>
</dbReference>
<dbReference type="InterPro" id="IPR036942">
    <property type="entry name" value="Beta-barrel_TonB_sf"/>
</dbReference>
<keyword evidence="10" id="KW-1185">Reference proteome</keyword>
<dbReference type="InterPro" id="IPR012910">
    <property type="entry name" value="Plug_dom"/>
</dbReference>
<sequence>METTKGNFRRKVLATSISSCLLASAYVQAQDEPMLEEVVVTGVYASQQNAVNTKRDAASTVDAISAEDIGKLPDVTISDSLQRVPGIQVERTAGEGGPVQIRGLGNVDTTLNGETFLSATTIDSSGADFGDLPSQLFSGADVYKSARADLTSLGIAGTIDLKTRRPFDLDEGFTFSGQAEVDHGSISDEYDPTISGLIGYNNENWGVLISAVTTEKNLATNYNGYFDTSENGGIGAANPNIMGWGGEPLYSDNYHVVPQGFAAFNKEEERNRDGINVSFQAQLTDSVELVADYFYSKQDRFNRRMGFSQNNRWQTFTTYATPAEGGFTGDSWTWNDQNWVGVNAYDARPYRFQSFTQVNRNTEESNNASVELNFDNGGPLTGQVRVTRADATASMRHGYIEGDMMSIDSGTLVTGPGGMLQAEYCDQYGVIPGTATGEFGGCFVQYSPGGMTGTDWTIGYDASGEHPVFSGFDQMVDGGQGQMSVADYMSNIDSYHVGAISSENNTDDKGELNTFSTRWNYAFDDAAFLTSIDFGVRQSERKVDHDVFSYFATFPDTGCSAQWKAVDQFSGTSECDPNLRQSERLSDGDGGWVQNPITDEDGNITGYEDHYEAYTLIPPLRLDQNNDVIWLDSIGGVSGIPGVWVADPKAFDDTLAYQERVFGEQSKFVQPGQSYSVGLDEFSYFLNGNFEVGNLTGSLGVKVVETELTVVQNVTGESVPHSGVNYDDGDVYTTRSYTDVLPALNLAYDFTDDFKMRFAYGETMQPLNLLTWGGAKSTGRVFNQDCNCMRVNGGSLSGNPELDPTRATNMEVTAEWYLGSASALTAAIFNIEIDSFVSSGTVMIDEPDADGIRRGPWPFSAPVQGTGGEVQGVELAAKVAFADITDGFLSNFGFDVNYTFSDSSQEGTGINGSEIPFVNNSEDTYNIVGWFENDFLSARLAYNFRSPRLITVGTDAVGGQNLYQDDYGQLDLNVTWDVTDNVAVYLNGSNITEEFQQTYLEYADQKAFQNIYEARWALGARVNF</sequence>
<feature type="domain" description="TonB-dependent receptor-like beta-barrel" evidence="7">
    <location>
        <begin position="502"/>
        <end position="991"/>
    </location>
</feature>
<feature type="region of interest" description="Disordered" evidence="5">
    <location>
        <begin position="576"/>
        <end position="595"/>
    </location>
</feature>
<evidence type="ECO:0000256" key="4">
    <source>
        <dbReference type="RuleBase" id="RU003357"/>
    </source>
</evidence>
<keyword evidence="2 4" id="KW-0472">Membrane</keyword>
<comment type="subcellular location">
    <subcellularLocation>
        <location evidence="1 4">Cell outer membrane</location>
    </subcellularLocation>
</comment>
<evidence type="ECO:0000313" key="10">
    <source>
        <dbReference type="Proteomes" id="UP001273505"/>
    </source>
</evidence>
<keyword evidence="4" id="KW-0798">TonB box</keyword>
<evidence type="ECO:0000256" key="1">
    <source>
        <dbReference type="ARBA" id="ARBA00004442"/>
    </source>
</evidence>
<accession>A0ABU4RWF3</accession>
<dbReference type="Pfam" id="PF07715">
    <property type="entry name" value="Plug"/>
    <property type="match status" value="1"/>
</dbReference>
<dbReference type="InterPro" id="IPR037066">
    <property type="entry name" value="Plug_dom_sf"/>
</dbReference>
<dbReference type="SUPFAM" id="SSF56935">
    <property type="entry name" value="Porins"/>
    <property type="match status" value="1"/>
</dbReference>
<dbReference type="PANTHER" id="PTHR40980">
    <property type="entry name" value="PLUG DOMAIN-CONTAINING PROTEIN"/>
    <property type="match status" value="1"/>
</dbReference>
<evidence type="ECO:0000259" key="7">
    <source>
        <dbReference type="Pfam" id="PF00593"/>
    </source>
</evidence>
<dbReference type="InterPro" id="IPR010104">
    <property type="entry name" value="TonB_rcpt_bac"/>
</dbReference>
<keyword evidence="3" id="KW-0998">Cell outer membrane</keyword>
<feature type="signal peptide" evidence="6">
    <location>
        <begin position="1"/>
        <end position="29"/>
    </location>
</feature>
<evidence type="ECO:0000256" key="5">
    <source>
        <dbReference type="SAM" id="MobiDB-lite"/>
    </source>
</evidence>
<feature type="chain" id="PRO_5046354312" evidence="6">
    <location>
        <begin position="30"/>
        <end position="1024"/>
    </location>
</feature>
<dbReference type="NCBIfam" id="TIGR01782">
    <property type="entry name" value="TonB-Xanth-Caul"/>
    <property type="match status" value="1"/>
</dbReference>
<comment type="caution">
    <text evidence="9">The sequence shown here is derived from an EMBL/GenBank/DDBJ whole genome shotgun (WGS) entry which is preliminary data.</text>
</comment>
<protein>
    <submittedName>
        <fullName evidence="9">TonB-dependent receptor</fullName>
    </submittedName>
</protein>
<dbReference type="Pfam" id="PF00593">
    <property type="entry name" value="TonB_dep_Rec_b-barrel"/>
    <property type="match status" value="1"/>
</dbReference>
<comment type="similarity">
    <text evidence="4">Belongs to the TonB-dependent receptor family.</text>
</comment>
<evidence type="ECO:0000256" key="2">
    <source>
        <dbReference type="ARBA" id="ARBA00023136"/>
    </source>
</evidence>
<evidence type="ECO:0000256" key="6">
    <source>
        <dbReference type="SAM" id="SignalP"/>
    </source>
</evidence>
<name>A0ABU4RWF3_9GAMM</name>
<gene>
    <name evidence="9" type="ORF">SCD92_07535</name>
</gene>
<reference evidence="9 10" key="1">
    <citation type="submission" date="2023-11" db="EMBL/GenBank/DDBJ databases">
        <title>Gilvimarinus fulvus sp. nov., isolated from the surface of Kelp.</title>
        <authorList>
            <person name="Sun Y.Y."/>
            <person name="Gong Y."/>
            <person name="Du Z.J."/>
        </authorList>
    </citation>
    <scope>NUCLEOTIDE SEQUENCE [LARGE SCALE GENOMIC DNA]</scope>
    <source>
        <strain evidence="9 10">SDUM040013</strain>
    </source>
</reference>
<proteinExistence type="inferred from homology"/>
<dbReference type="EMBL" id="JAXAFO010000010">
    <property type="protein sequence ID" value="MDX6849207.1"/>
    <property type="molecule type" value="Genomic_DNA"/>
</dbReference>
<dbReference type="Gene3D" id="2.170.130.10">
    <property type="entry name" value="TonB-dependent receptor, plug domain"/>
    <property type="match status" value="1"/>
</dbReference>
<dbReference type="PANTHER" id="PTHR40980:SF3">
    <property type="entry name" value="TONB-DEPENDENT RECEPTOR-LIKE BETA-BARREL DOMAIN-CONTAINING PROTEIN"/>
    <property type="match status" value="1"/>
</dbReference>
<evidence type="ECO:0000313" key="9">
    <source>
        <dbReference type="EMBL" id="MDX6849207.1"/>
    </source>
</evidence>
<keyword evidence="6" id="KW-0732">Signal</keyword>
<evidence type="ECO:0000256" key="3">
    <source>
        <dbReference type="ARBA" id="ARBA00023237"/>
    </source>
</evidence>
<feature type="domain" description="TonB-dependent receptor plug" evidence="8">
    <location>
        <begin position="54"/>
        <end position="157"/>
    </location>
</feature>
<dbReference type="Proteomes" id="UP001273505">
    <property type="component" value="Unassembled WGS sequence"/>
</dbReference>
<keyword evidence="9" id="KW-0675">Receptor</keyword>
<dbReference type="RefSeq" id="WP_302721445.1">
    <property type="nucleotide sequence ID" value="NZ_JAULRU010000319.1"/>
</dbReference>